<dbReference type="GO" id="GO:0032259">
    <property type="term" value="P:methylation"/>
    <property type="evidence" value="ECO:0007669"/>
    <property type="project" value="UniProtKB-KW"/>
</dbReference>
<evidence type="ECO:0000256" key="1">
    <source>
        <dbReference type="ARBA" id="ARBA00010203"/>
    </source>
</evidence>
<feature type="domain" description="DNA methylase N-4/N-6" evidence="9">
    <location>
        <begin position="52"/>
        <end position="87"/>
    </location>
</feature>
<protein>
    <recommendedName>
        <fullName evidence="2">site-specific DNA-methyltransferase (cytosine-N(4)-specific)</fullName>
        <ecNumber evidence="2">2.1.1.113</ecNumber>
    </recommendedName>
</protein>
<dbReference type="EC" id="2.1.1.113" evidence="2"/>
<dbReference type="GO" id="GO:0015667">
    <property type="term" value="F:site-specific DNA-methyltransferase (cytosine-N4-specific) activity"/>
    <property type="evidence" value="ECO:0007669"/>
    <property type="project" value="UniProtKB-EC"/>
</dbReference>
<evidence type="ECO:0000313" key="11">
    <source>
        <dbReference type="Proteomes" id="UP001177527"/>
    </source>
</evidence>
<proteinExistence type="inferred from homology"/>
<evidence type="ECO:0000256" key="2">
    <source>
        <dbReference type="ARBA" id="ARBA00012185"/>
    </source>
</evidence>
<evidence type="ECO:0000256" key="3">
    <source>
        <dbReference type="ARBA" id="ARBA00022603"/>
    </source>
</evidence>
<accession>A0AA95FZZ1</accession>
<evidence type="ECO:0000256" key="7">
    <source>
        <dbReference type="ARBA" id="ARBA00023125"/>
    </source>
</evidence>
<keyword evidence="6" id="KW-0680">Restriction system</keyword>
<dbReference type="EMBL" id="CP123488">
    <property type="protein sequence ID" value="WGL57249.1"/>
    <property type="molecule type" value="Genomic_DNA"/>
</dbReference>
<keyword evidence="4" id="KW-0808">Transferase</keyword>
<dbReference type="InterPro" id="IPR017985">
    <property type="entry name" value="MeTrfase_CN4_CS"/>
</dbReference>
<dbReference type="Pfam" id="PF01555">
    <property type="entry name" value="N6_N4_Mtase"/>
    <property type="match status" value="1"/>
</dbReference>
<organism evidence="10 11">
    <name type="scientific">Kluyvera intermedia</name>
    <name type="common">Enterobacter intermedius</name>
    <dbReference type="NCBI Taxonomy" id="61648"/>
    <lineage>
        <taxon>Bacteria</taxon>
        <taxon>Pseudomonadati</taxon>
        <taxon>Pseudomonadota</taxon>
        <taxon>Gammaproteobacteria</taxon>
        <taxon>Enterobacterales</taxon>
        <taxon>Enterobacteriaceae</taxon>
        <taxon>Kluyvera</taxon>
    </lineage>
</organism>
<gene>
    <name evidence="10" type="ORF">QBD33_05500</name>
</gene>
<dbReference type="AlphaFoldDB" id="A0AA95FZZ1"/>
<comment type="catalytic activity">
    <reaction evidence="8">
        <text>a 2'-deoxycytidine in DNA + S-adenosyl-L-methionine = an N(4)-methyl-2'-deoxycytidine in DNA + S-adenosyl-L-homocysteine + H(+)</text>
        <dbReference type="Rhea" id="RHEA:16857"/>
        <dbReference type="Rhea" id="RHEA-COMP:11369"/>
        <dbReference type="Rhea" id="RHEA-COMP:13674"/>
        <dbReference type="ChEBI" id="CHEBI:15378"/>
        <dbReference type="ChEBI" id="CHEBI:57856"/>
        <dbReference type="ChEBI" id="CHEBI:59789"/>
        <dbReference type="ChEBI" id="CHEBI:85452"/>
        <dbReference type="ChEBI" id="CHEBI:137933"/>
        <dbReference type="EC" id="2.1.1.113"/>
    </reaction>
</comment>
<dbReference type="GO" id="GO:0009307">
    <property type="term" value="P:DNA restriction-modification system"/>
    <property type="evidence" value="ECO:0007669"/>
    <property type="project" value="UniProtKB-KW"/>
</dbReference>
<dbReference type="RefSeq" id="WP_280557913.1">
    <property type="nucleotide sequence ID" value="NZ_CP123488.1"/>
</dbReference>
<dbReference type="Gene3D" id="3.40.50.150">
    <property type="entry name" value="Vaccinia Virus protein VP39"/>
    <property type="match status" value="2"/>
</dbReference>
<reference evidence="10" key="1">
    <citation type="submission" date="2023-04" db="EMBL/GenBank/DDBJ databases">
        <title>APH(3)-Id, a novel chromosomal aminoglycoside phosphotransferase, identified from an environmental isolate of Kluyvera intermedia DW18.</title>
        <authorList>
            <person name="Sha Y."/>
        </authorList>
    </citation>
    <scope>NUCLEOTIDE SEQUENCE</scope>
    <source>
        <strain evidence="10">DW18</strain>
    </source>
</reference>
<dbReference type="GO" id="GO:0008170">
    <property type="term" value="F:N-methyltransferase activity"/>
    <property type="evidence" value="ECO:0007669"/>
    <property type="project" value="InterPro"/>
</dbReference>
<dbReference type="InterPro" id="IPR002941">
    <property type="entry name" value="DNA_methylase_N4/N6"/>
</dbReference>
<dbReference type="PROSITE" id="PS00093">
    <property type="entry name" value="N4_MTASE"/>
    <property type="match status" value="1"/>
</dbReference>
<dbReference type="SUPFAM" id="SSF53335">
    <property type="entry name" value="S-adenosyl-L-methionine-dependent methyltransferases"/>
    <property type="match status" value="3"/>
</dbReference>
<evidence type="ECO:0000256" key="4">
    <source>
        <dbReference type="ARBA" id="ARBA00022679"/>
    </source>
</evidence>
<evidence type="ECO:0000259" key="9">
    <source>
        <dbReference type="Pfam" id="PF01555"/>
    </source>
</evidence>
<evidence type="ECO:0000313" key="10">
    <source>
        <dbReference type="EMBL" id="WGL57249.1"/>
    </source>
</evidence>
<evidence type="ECO:0000256" key="5">
    <source>
        <dbReference type="ARBA" id="ARBA00022691"/>
    </source>
</evidence>
<dbReference type="GO" id="GO:0003677">
    <property type="term" value="F:DNA binding"/>
    <property type="evidence" value="ECO:0007669"/>
    <property type="project" value="UniProtKB-KW"/>
</dbReference>
<name>A0AA95FZZ1_KLUIN</name>
<keyword evidence="3 10" id="KW-0489">Methyltransferase</keyword>
<dbReference type="REBASE" id="712497">
    <property type="entry name" value="M.KinDW18ORF5500P"/>
</dbReference>
<keyword evidence="5" id="KW-0949">S-adenosyl-L-methionine</keyword>
<dbReference type="Proteomes" id="UP001177527">
    <property type="component" value="Chromosome"/>
</dbReference>
<evidence type="ECO:0000256" key="6">
    <source>
        <dbReference type="ARBA" id="ARBA00022747"/>
    </source>
</evidence>
<evidence type="ECO:0000256" key="8">
    <source>
        <dbReference type="ARBA" id="ARBA00049120"/>
    </source>
</evidence>
<dbReference type="InterPro" id="IPR029063">
    <property type="entry name" value="SAM-dependent_MTases_sf"/>
</dbReference>
<keyword evidence="7" id="KW-0238">DNA-binding</keyword>
<comment type="similarity">
    <text evidence="1">Belongs to the N(4)/N(6)-methyltransferase family. N(4) subfamily.</text>
</comment>
<sequence length="421" mass="48056">MSLNCKFWVSGLKMIAGAKRGRNERKGLHSWHPYYAGYSESFVASVLQAEGVKQSATVLDPWMGSGTTGIVCQKQTIKCIGADINPVMSYFAAAKSRGNISALDDTGERILERILLCFRRKTKNIAESSKGYSLIEQLQQFYKCIGDQFVDNRRIDAVNPLKAFYCSVLFYTVRNVLDVKSTSNPTWISKKIDFNNNFDICCEYNKNFKIMREQLNEYYGDDKSELYYSILNVDSKNLSIKNNTIDLVITSPPYLTRIDYAVSTRLELEIILGSEGYKSLRKEVMGTTTVPKVAGDINEKWGSLCMDVLASVTSHTSRASGSYYLKNKIRYFSDAYDSLTEIFRVLKVGCSGYFVIQNSYYKEIEIPLYDIYCEMALSIGFREAICVREDQVKAIFGQINTKSKNYIKDKFYFEKIIRITK</sequence>